<dbReference type="Proteomes" id="UP000279909">
    <property type="component" value="Unassembled WGS sequence"/>
</dbReference>
<dbReference type="PROSITE" id="PS51257">
    <property type="entry name" value="PROKAR_LIPOPROTEIN"/>
    <property type="match status" value="1"/>
</dbReference>
<reference evidence="1 2" key="1">
    <citation type="journal article" date="2014" name="Int. J. Syst. Evol. Microbiol.">
        <title>Lysinibacillus halotolerans sp. nov., isolated from saline-alkaline soil.</title>
        <authorList>
            <person name="Kong D."/>
            <person name="Wang Y."/>
            <person name="Zhao B."/>
            <person name="Li Y."/>
            <person name="Song J."/>
            <person name="Zhai Y."/>
            <person name="Zhang C."/>
            <person name="Wang H."/>
            <person name="Chen X."/>
            <person name="Zhao B."/>
            <person name="Ruan Z."/>
        </authorList>
    </citation>
    <scope>NUCLEOTIDE SEQUENCE [LARGE SCALE GENOMIC DNA]</scope>
    <source>
        <strain evidence="1 2">MCCC 1A12703</strain>
    </source>
</reference>
<sequence length="238" mass="27827">MRKKFCIILTICLVIGIGGCIGKEKEESVSKETEVEALKNEAMDYLSKYDDEFEPVSFTLKNVMEHYHTLVVHSKKYNTNFKVYIDETNEDKFNDNYFLLDLEQAGSEYMNTIVKKFFPNAVTKIELLNLTLKAYKEGIDNFEDYYNSDQFLISLYVFDSTLSFEDKTKMNRLLEEMRQNNKTMRIIFVQTRAEGDLENYVKNHSLNELLTSDLPLKSLDYSIKKNGEIEEGTIENHT</sequence>
<dbReference type="RefSeq" id="WP_122971917.1">
    <property type="nucleotide sequence ID" value="NZ_RHLQ01000018.1"/>
</dbReference>
<keyword evidence="2" id="KW-1185">Reference proteome</keyword>
<comment type="caution">
    <text evidence="1">The sequence shown here is derived from an EMBL/GenBank/DDBJ whole genome shotgun (WGS) entry which is preliminary data.</text>
</comment>
<dbReference type="OrthoDB" id="1880153at2"/>
<evidence type="ECO:0000313" key="1">
    <source>
        <dbReference type="EMBL" id="RNC99085.1"/>
    </source>
</evidence>
<organism evidence="1 2">
    <name type="scientific">Lysinibacillus halotolerans</name>
    <dbReference type="NCBI Taxonomy" id="1368476"/>
    <lineage>
        <taxon>Bacteria</taxon>
        <taxon>Bacillati</taxon>
        <taxon>Bacillota</taxon>
        <taxon>Bacilli</taxon>
        <taxon>Bacillales</taxon>
        <taxon>Bacillaceae</taxon>
        <taxon>Lysinibacillus</taxon>
    </lineage>
</organism>
<protein>
    <recommendedName>
        <fullName evidence="3">Lipoprotein</fullName>
    </recommendedName>
</protein>
<gene>
    <name evidence="1" type="ORF">EC501_08800</name>
</gene>
<accession>A0A3M8H9F1</accession>
<dbReference type="EMBL" id="RHLQ01000018">
    <property type="protein sequence ID" value="RNC99085.1"/>
    <property type="molecule type" value="Genomic_DNA"/>
</dbReference>
<dbReference type="AlphaFoldDB" id="A0A3M8H9F1"/>
<evidence type="ECO:0000313" key="2">
    <source>
        <dbReference type="Proteomes" id="UP000279909"/>
    </source>
</evidence>
<proteinExistence type="predicted"/>
<evidence type="ECO:0008006" key="3">
    <source>
        <dbReference type="Google" id="ProtNLM"/>
    </source>
</evidence>
<name>A0A3M8H9F1_9BACI</name>